<dbReference type="Pfam" id="PF13927">
    <property type="entry name" value="Ig_3"/>
    <property type="match status" value="2"/>
</dbReference>
<dbReference type="InterPro" id="IPR026966">
    <property type="entry name" value="Neurofascin/L1/NrCAM_C"/>
</dbReference>
<evidence type="ECO:0000313" key="15">
    <source>
        <dbReference type="Proteomes" id="UP000823872"/>
    </source>
</evidence>
<dbReference type="InterPro" id="IPR036179">
    <property type="entry name" value="Ig-like_dom_sf"/>
</dbReference>
<feature type="domain" description="Ig-like" evidence="12">
    <location>
        <begin position="240"/>
        <end position="327"/>
    </location>
</feature>
<dbReference type="PROSITE" id="PS50835">
    <property type="entry name" value="IG_LIKE"/>
    <property type="match status" value="6"/>
</dbReference>
<evidence type="ECO:0000256" key="4">
    <source>
        <dbReference type="ARBA" id="ARBA00022737"/>
    </source>
</evidence>
<dbReference type="SMART" id="SM00060">
    <property type="entry name" value="FN3"/>
    <property type="match status" value="4"/>
</dbReference>
<evidence type="ECO:0000256" key="8">
    <source>
        <dbReference type="ARBA" id="ARBA00023157"/>
    </source>
</evidence>
<feature type="domain" description="Fibronectin type-III" evidence="13">
    <location>
        <begin position="924"/>
        <end position="1020"/>
    </location>
</feature>
<dbReference type="CDD" id="cd05731">
    <property type="entry name" value="Ig3_L1-CAM_like"/>
    <property type="match status" value="1"/>
</dbReference>
<dbReference type="SUPFAM" id="SSF49265">
    <property type="entry name" value="Fibronectin type III"/>
    <property type="match status" value="3"/>
</dbReference>
<accession>A0ABI7YA93</accession>
<reference evidence="14" key="2">
    <citation type="submission" date="2025-08" db="UniProtKB">
        <authorList>
            <consortium name="Ensembl"/>
        </authorList>
    </citation>
    <scope>IDENTIFICATION</scope>
    <source>
        <strain evidence="14">breed Abyssinian</strain>
    </source>
</reference>
<feature type="domain" description="Ig-like" evidence="12">
    <location>
        <begin position="434"/>
        <end position="521"/>
    </location>
</feature>
<evidence type="ECO:0000259" key="13">
    <source>
        <dbReference type="PROSITE" id="PS50853"/>
    </source>
</evidence>
<feature type="compositionally biased region" description="Low complexity" evidence="10">
    <location>
        <begin position="1034"/>
        <end position="1061"/>
    </location>
</feature>
<keyword evidence="5" id="KW-0130">Cell adhesion</keyword>
<dbReference type="PANTHER" id="PTHR44170">
    <property type="entry name" value="PROTEIN SIDEKICK"/>
    <property type="match status" value="1"/>
</dbReference>
<feature type="transmembrane region" description="Helical" evidence="11">
    <location>
        <begin position="1209"/>
        <end position="1230"/>
    </location>
</feature>
<reference evidence="14 15" key="1">
    <citation type="submission" date="2021-02" db="EMBL/GenBank/DDBJ databases">
        <title>Safari Cat Assemblies.</title>
        <authorList>
            <person name="Bredemeyer K.R."/>
            <person name="Murphy W.J."/>
        </authorList>
    </citation>
    <scope>NUCLEOTIDE SEQUENCE [LARGE SCALE GENOMIC DNA]</scope>
</reference>
<evidence type="ECO:0000256" key="3">
    <source>
        <dbReference type="ARBA" id="ARBA00022692"/>
    </source>
</evidence>
<feature type="region of interest" description="Disordered" evidence="10">
    <location>
        <begin position="1079"/>
        <end position="1108"/>
    </location>
</feature>
<keyword evidence="9" id="KW-0393">Immunoglobulin domain</keyword>
<dbReference type="Pfam" id="PF13882">
    <property type="entry name" value="Bravo_FIGEY"/>
    <property type="match status" value="1"/>
</dbReference>
<keyword evidence="6 11" id="KW-1133">Transmembrane helix</keyword>
<dbReference type="InterPro" id="IPR007110">
    <property type="entry name" value="Ig-like_dom"/>
</dbReference>
<feature type="region of interest" description="Disordered" evidence="10">
    <location>
        <begin position="810"/>
        <end position="835"/>
    </location>
</feature>
<keyword evidence="7 11" id="KW-0472">Membrane</keyword>
<proteinExistence type="inferred from homology"/>
<evidence type="ECO:0000256" key="6">
    <source>
        <dbReference type="ARBA" id="ARBA00022989"/>
    </source>
</evidence>
<dbReference type="Ensembl" id="ENSFCTT00005044226.1">
    <property type="protein sequence ID" value="ENSFCTP00005031514.1"/>
    <property type="gene ID" value="ENSFCTG00005015433.1"/>
</dbReference>
<protein>
    <submittedName>
        <fullName evidence="14">Neurofascin</fullName>
    </submittedName>
</protein>
<feature type="region of interest" description="Disordered" evidence="10">
    <location>
        <begin position="1001"/>
        <end position="1061"/>
    </location>
</feature>
<dbReference type="CDD" id="cd05875">
    <property type="entry name" value="IgI_hNeurofascin_like"/>
    <property type="match status" value="1"/>
</dbReference>
<dbReference type="SMART" id="SM00409">
    <property type="entry name" value="IG"/>
    <property type="match status" value="6"/>
</dbReference>
<keyword evidence="8" id="KW-1015">Disulfide bond</keyword>
<keyword evidence="15" id="KW-1185">Reference proteome</keyword>
<feature type="region of interest" description="Disordered" evidence="10">
    <location>
        <begin position="1240"/>
        <end position="1339"/>
    </location>
</feature>
<dbReference type="CDD" id="cd05845">
    <property type="entry name" value="IgI_2_L1-CAM_like"/>
    <property type="match status" value="1"/>
</dbReference>
<feature type="compositionally biased region" description="Pro residues" evidence="10">
    <location>
        <begin position="1014"/>
        <end position="1033"/>
    </location>
</feature>
<dbReference type="InterPro" id="IPR003598">
    <property type="entry name" value="Ig_sub2"/>
</dbReference>
<evidence type="ECO:0000256" key="1">
    <source>
        <dbReference type="ARBA" id="ARBA00004479"/>
    </source>
</evidence>
<dbReference type="InterPro" id="IPR003961">
    <property type="entry name" value="FN3_dom"/>
</dbReference>
<keyword evidence="3 11" id="KW-0812">Transmembrane</keyword>
<dbReference type="Proteomes" id="UP000823872">
    <property type="component" value="Chromosome F1"/>
</dbReference>
<evidence type="ECO:0000256" key="9">
    <source>
        <dbReference type="ARBA" id="ARBA00023319"/>
    </source>
</evidence>
<name>A0ABI7YA93_FELCA</name>
<dbReference type="CDD" id="cd00063">
    <property type="entry name" value="FN3"/>
    <property type="match status" value="4"/>
</dbReference>
<dbReference type="Pfam" id="PF07679">
    <property type="entry name" value="I-set"/>
    <property type="match status" value="3"/>
</dbReference>
<feature type="domain" description="Ig-like" evidence="12">
    <location>
        <begin position="341"/>
        <end position="429"/>
    </location>
</feature>
<feature type="compositionally biased region" description="Low complexity" evidence="10">
    <location>
        <begin position="1079"/>
        <end position="1097"/>
    </location>
</feature>
<sequence length="1339" mass="148254">MNRSSTRSGDRWGSPLHPAPGLLPHPVPPSGLIDLCAIWDPGVFLPAVGWKTASGFARRRLNEAETLNSVREAQLELLEAARPRGPGSRERGPVLRMARQQQPPPWVHTAFLLCLLSLSGAIEIPMDPSIQNELSQPPTITKQSVKDHIVDPRDNILIECEAKGNPAPSFHWTRNSRFFNIAKDPRVSMRRRSGTLVIDFRSGGRPEEYEGEYQCFARNKFGTALSNRIRLQVSKSPLWPKENLDPVVVQEGAPLTLQCNPPPGLPSPVIFWMSSSMEPITQDKRVSQGHNGDLYFSNVMLQDMQTDYSCNARFHFTHTIQQKNAFTLKVLTTRGVAERTPSFMYPQGTASSQMVLRGMDLVLECIASGVPTPDIAWYKKGGDLPSDKAKFENFNKALRITNVSEEDSGEYFCLASNKMGSIRHTISVRVKAAPYWLDEPKNLILAPGEDGRLVCRANGNPKPTVQWMVNGEPLQSAPPNPNREVAGDTIIFRDTQISSRAVYQCNTSNEHGYLLANAFVSVLDVPPRMLSPRNQLIRVILYNRTRLDCPFFGSPIPTLRWFKNGQGSNLDGGNYHVYENGSLEIKMIRKEDQGIYTCVATNILGKAENQVRLEVKDPTRIYRMPEDQVAKRGTTVQLECRVKHDPSLKLTVSWLKDDEPLYIGNRMKKEDDSLTIFGVAERDQGSYTCVASTELDQDLAKAYLTVLADQATPTNRLAALPKGRPDRPRDLELTDLAERSVRLTWIPGDDNNSPITDYVVQFEEDQFQPGVWHDHSKFPGSVNSAVLQLSPYVNYQFRVIAINEVGSSHPSLPSERYRTSGAPPESNPADVKGEGTRKNNMEITWTPMNATSAFGPNLRYIVKWRRRETRETWNNVTVWGSRYVVGQTPVYVPYEIRVQAENDFGKGPEPDTVIGYSGEDLPSAPRRFRVRQPNLETINLEWDHPEHPNGILIGYTLKYVAFNGTKLGKQIVENFSPNQTKFTMQRADPVSRYRFTLSARTQVGSGEAATEESPAPPNEATPTAAPPTLPPTPVGATGAVSSTDATATAATTEATTVPTIPGVAPTTIATATTTTTAATTTTTAAAAATTERPPATTSGTKMPESAPDRQSIWNVTVLPNSKWANITWKHNFGPGTDFVVEYIDSNHTKKTVPVKAQAQPIQLTDLYPGMTYTLRVYSRDNEGISSTVITFMTSTAYTNNQADIATQGWFIGLMCAIALLVLILLIVCFIKRSRGGKYPVREKKDVPLGPEDPKEEDGSFDYSDEDNKPLQGSQTSLDGTIKQQESDDSLVDYGEGGEGQFNEDGSFIGQYTVKKDKEETEGNESSEATSPVNAIYSLA</sequence>
<feature type="domain" description="Fibronectin type-III" evidence="13">
    <location>
        <begin position="827"/>
        <end position="920"/>
    </location>
</feature>
<evidence type="ECO:0000256" key="7">
    <source>
        <dbReference type="ARBA" id="ARBA00023136"/>
    </source>
</evidence>
<dbReference type="InterPro" id="IPR013098">
    <property type="entry name" value="Ig_I-set"/>
</dbReference>
<dbReference type="SMART" id="SM00408">
    <property type="entry name" value="IGc2"/>
    <property type="match status" value="6"/>
</dbReference>
<gene>
    <name evidence="14" type="primary">NFASC</name>
</gene>
<dbReference type="InterPro" id="IPR026965">
    <property type="entry name" value="NFASC_Ig-like"/>
</dbReference>
<dbReference type="PANTHER" id="PTHR44170:SF12">
    <property type="entry name" value="NEUROFASCIN"/>
    <property type="match status" value="1"/>
</dbReference>
<dbReference type="PROSITE" id="PS50853">
    <property type="entry name" value="FN3"/>
    <property type="match status" value="4"/>
</dbReference>
<feature type="domain" description="Ig-like" evidence="12">
    <location>
        <begin position="618"/>
        <end position="700"/>
    </location>
</feature>
<feature type="compositionally biased region" description="Polar residues" evidence="10">
    <location>
        <begin position="1270"/>
        <end position="1283"/>
    </location>
</feature>
<feature type="compositionally biased region" description="Acidic residues" evidence="10">
    <location>
        <begin position="1253"/>
        <end position="1264"/>
    </location>
</feature>
<feature type="domain" description="Ig-like" evidence="12">
    <location>
        <begin position="138"/>
        <end position="234"/>
    </location>
</feature>
<dbReference type="Pfam" id="PF00041">
    <property type="entry name" value="fn3"/>
    <property type="match status" value="3"/>
</dbReference>
<dbReference type="Gene3D" id="2.60.40.10">
    <property type="entry name" value="Immunoglobulins"/>
    <property type="match status" value="10"/>
</dbReference>
<evidence type="ECO:0000256" key="2">
    <source>
        <dbReference type="ARBA" id="ARBA00008588"/>
    </source>
</evidence>
<dbReference type="SUPFAM" id="SSF48726">
    <property type="entry name" value="Immunoglobulin"/>
    <property type="match status" value="6"/>
</dbReference>
<dbReference type="InterPro" id="IPR036116">
    <property type="entry name" value="FN3_sf"/>
</dbReference>
<feature type="compositionally biased region" description="Low complexity" evidence="10">
    <location>
        <begin position="1004"/>
        <end position="1013"/>
    </location>
</feature>
<keyword evidence="4" id="KW-0677">Repeat</keyword>
<feature type="domain" description="Fibronectin type-III" evidence="13">
    <location>
        <begin position="1106"/>
        <end position="1198"/>
    </location>
</feature>
<evidence type="ECO:0000256" key="11">
    <source>
        <dbReference type="SAM" id="Phobius"/>
    </source>
</evidence>
<evidence type="ECO:0000256" key="5">
    <source>
        <dbReference type="ARBA" id="ARBA00022889"/>
    </source>
</evidence>
<evidence type="ECO:0000259" key="12">
    <source>
        <dbReference type="PROSITE" id="PS50835"/>
    </source>
</evidence>
<evidence type="ECO:0000313" key="14">
    <source>
        <dbReference type="Ensembl" id="ENSFCTP00005031514.1"/>
    </source>
</evidence>
<comment type="subcellular location">
    <subcellularLocation>
        <location evidence="1">Membrane</location>
        <topology evidence="1">Single-pass type I membrane protein</topology>
    </subcellularLocation>
</comment>
<dbReference type="GeneTree" id="ENSGT00940000157024"/>
<dbReference type="Pfam" id="PF00047">
    <property type="entry name" value="ig"/>
    <property type="match status" value="1"/>
</dbReference>
<feature type="domain" description="Ig-like" evidence="12">
    <location>
        <begin position="526"/>
        <end position="614"/>
    </location>
</feature>
<dbReference type="InterPro" id="IPR013783">
    <property type="entry name" value="Ig-like_fold"/>
</dbReference>
<dbReference type="InterPro" id="IPR003599">
    <property type="entry name" value="Ig_sub"/>
</dbReference>
<organism evidence="14 15">
    <name type="scientific">Felis catus</name>
    <name type="common">Cat</name>
    <name type="synonym">Felis silvestris catus</name>
    <dbReference type="NCBI Taxonomy" id="9685"/>
    <lineage>
        <taxon>Eukaryota</taxon>
        <taxon>Metazoa</taxon>
        <taxon>Chordata</taxon>
        <taxon>Craniata</taxon>
        <taxon>Vertebrata</taxon>
        <taxon>Euteleostomi</taxon>
        <taxon>Mammalia</taxon>
        <taxon>Eutheria</taxon>
        <taxon>Laurasiatheria</taxon>
        <taxon>Carnivora</taxon>
        <taxon>Feliformia</taxon>
        <taxon>Felidae</taxon>
        <taxon>Felinae</taxon>
        <taxon>Felis</taxon>
    </lineage>
</organism>
<feature type="domain" description="Fibronectin type-III" evidence="13">
    <location>
        <begin position="727"/>
        <end position="822"/>
    </location>
</feature>
<evidence type="ECO:0000256" key="10">
    <source>
        <dbReference type="SAM" id="MobiDB-lite"/>
    </source>
</evidence>
<dbReference type="InterPro" id="IPR013151">
    <property type="entry name" value="Immunoglobulin_dom"/>
</dbReference>
<reference evidence="14" key="3">
    <citation type="submission" date="2025-09" db="UniProtKB">
        <authorList>
            <consortium name="Ensembl"/>
        </authorList>
    </citation>
    <scope>IDENTIFICATION</scope>
    <source>
        <strain evidence="14">breed Abyssinian</strain>
    </source>
</reference>
<comment type="similarity">
    <text evidence="2">Belongs to the immunoglobulin superfamily. L1/neurofascin/NgCAM family.</text>
</comment>